<keyword evidence="1" id="KW-0812">Transmembrane</keyword>
<dbReference type="Proteomes" id="UP000830116">
    <property type="component" value="Chromosome"/>
</dbReference>
<dbReference type="InterPro" id="IPR030802">
    <property type="entry name" value="Permease_MalE"/>
</dbReference>
<evidence type="ECO:0000256" key="1">
    <source>
        <dbReference type="SAM" id="Phobius"/>
    </source>
</evidence>
<feature type="transmembrane region" description="Helical" evidence="1">
    <location>
        <begin position="139"/>
        <end position="163"/>
    </location>
</feature>
<gene>
    <name evidence="2" type="ORF">MNR06_12360</name>
</gene>
<dbReference type="EMBL" id="CP093442">
    <property type="protein sequence ID" value="UOF00492.1"/>
    <property type="molecule type" value="Genomic_DNA"/>
</dbReference>
<evidence type="ECO:0000313" key="3">
    <source>
        <dbReference type="Proteomes" id="UP000830116"/>
    </source>
</evidence>
<feature type="transmembrane region" description="Helical" evidence="1">
    <location>
        <begin position="46"/>
        <end position="67"/>
    </location>
</feature>
<keyword evidence="1" id="KW-0472">Membrane</keyword>
<sequence length="259" mass="27863">MTKFISILDEIGGTLLFLQKILGTLFKKKLKTHDVFEQIWKVTAESFFTTAMAGFFVGAIMTVQFAMQMTEFGALGYLGGLATSGTFREVGPLLIAFMLSGKVGAFTSAELGTMRVTEQIDAVRCLGADPMQEIIVPRFIGIIVSSFFLLGAGLVMSVFGGMLMGQAFAGVNFEEYLRHVPTIVNPISILNGLIKCFAFAVVLATVCTYKGFSATGGAKGVGRAVVATAVTTMICIVVMDWMTSFLAEIVLTMVRGYRS</sequence>
<feature type="transmembrane region" description="Helical" evidence="1">
    <location>
        <begin position="7"/>
        <end position="26"/>
    </location>
</feature>
<proteinExistence type="predicted"/>
<feature type="transmembrane region" description="Helical" evidence="1">
    <location>
        <begin position="183"/>
        <end position="209"/>
    </location>
</feature>
<organism evidence="2 3">
    <name type="scientific">Bdellovibrio reynosensis</name>
    <dbReference type="NCBI Taxonomy" id="2835041"/>
    <lineage>
        <taxon>Bacteria</taxon>
        <taxon>Pseudomonadati</taxon>
        <taxon>Bdellovibrionota</taxon>
        <taxon>Bdellovibrionia</taxon>
        <taxon>Bdellovibrionales</taxon>
        <taxon>Pseudobdellovibrionaceae</taxon>
        <taxon>Bdellovibrio</taxon>
    </lineage>
</organism>
<keyword evidence="3" id="KW-1185">Reference proteome</keyword>
<name>A0ABY4C6C2_9BACT</name>
<feature type="transmembrane region" description="Helical" evidence="1">
    <location>
        <begin position="221"/>
        <end position="242"/>
    </location>
</feature>
<reference evidence="2" key="1">
    <citation type="submission" date="2022-03" db="EMBL/GenBank/DDBJ databases">
        <title>Genome Identification and Characterization of new species Bdellovibrio reynosense LBG001 sp. nov. from a Mexico soil sample.</title>
        <authorList>
            <person name="Camilli A."/>
            <person name="Ajao Y."/>
            <person name="Guo X."/>
        </authorList>
    </citation>
    <scope>NUCLEOTIDE SEQUENCE</scope>
    <source>
        <strain evidence="2">LBG001</strain>
    </source>
</reference>
<dbReference type="Pfam" id="PF02405">
    <property type="entry name" value="MlaE"/>
    <property type="match status" value="1"/>
</dbReference>
<keyword evidence="1" id="KW-1133">Transmembrane helix</keyword>
<protein>
    <submittedName>
        <fullName evidence="2">ABC transporter permease</fullName>
    </submittedName>
</protein>
<accession>A0ABY4C6C2</accession>
<dbReference type="PANTHER" id="PTHR30188">
    <property type="entry name" value="ABC TRANSPORTER PERMEASE PROTEIN-RELATED"/>
    <property type="match status" value="1"/>
</dbReference>
<evidence type="ECO:0000313" key="2">
    <source>
        <dbReference type="EMBL" id="UOF00492.1"/>
    </source>
</evidence>
<dbReference type="RefSeq" id="WP_243536511.1">
    <property type="nucleotide sequence ID" value="NZ_CP093442.1"/>
</dbReference>